<evidence type="ECO:0000256" key="2">
    <source>
        <dbReference type="ARBA" id="ARBA00023125"/>
    </source>
</evidence>
<name>A0AAQ1PE08_9PSED</name>
<dbReference type="SUPFAM" id="SSF46955">
    <property type="entry name" value="Putative DNA-binding domain"/>
    <property type="match status" value="1"/>
</dbReference>
<evidence type="ECO:0000256" key="1">
    <source>
        <dbReference type="ARBA" id="ARBA00023015"/>
    </source>
</evidence>
<comment type="caution">
    <text evidence="5">The sequence shown here is derived from an EMBL/GenBank/DDBJ whole genome shotgun (WGS) entry which is preliminary data.</text>
</comment>
<evidence type="ECO:0000313" key="5">
    <source>
        <dbReference type="EMBL" id="SPO62635.1"/>
    </source>
</evidence>
<accession>A0AAQ1PE08</accession>
<dbReference type="PANTHER" id="PTHR30204:SF67">
    <property type="entry name" value="HTH-TYPE TRANSCRIPTIONAL REGULATOR MLRA-RELATED"/>
    <property type="match status" value="1"/>
</dbReference>
<dbReference type="Pfam" id="PF13411">
    <property type="entry name" value="MerR_1"/>
    <property type="match status" value="1"/>
</dbReference>
<dbReference type="GO" id="GO:0003677">
    <property type="term" value="F:DNA binding"/>
    <property type="evidence" value="ECO:0007669"/>
    <property type="project" value="UniProtKB-KW"/>
</dbReference>
<dbReference type="Gene3D" id="1.10.1660.10">
    <property type="match status" value="1"/>
</dbReference>
<evidence type="ECO:0000259" key="4">
    <source>
        <dbReference type="PROSITE" id="PS50937"/>
    </source>
</evidence>
<evidence type="ECO:0000256" key="3">
    <source>
        <dbReference type="ARBA" id="ARBA00023163"/>
    </source>
</evidence>
<evidence type="ECO:0000313" key="6">
    <source>
        <dbReference type="Proteomes" id="UP000294335"/>
    </source>
</evidence>
<dbReference type="InterPro" id="IPR047057">
    <property type="entry name" value="MerR_fam"/>
</dbReference>
<dbReference type="CDD" id="cd01104">
    <property type="entry name" value="HTH_MlrA-CarA"/>
    <property type="match status" value="1"/>
</dbReference>
<keyword evidence="2" id="KW-0238">DNA-binding</keyword>
<dbReference type="Gene3D" id="3.40.50.280">
    <property type="entry name" value="Cobalamin-binding domain"/>
    <property type="match status" value="1"/>
</dbReference>
<dbReference type="SMART" id="SM00422">
    <property type="entry name" value="HTH_MERR"/>
    <property type="match status" value="1"/>
</dbReference>
<keyword evidence="1" id="KW-0805">Transcription regulation</keyword>
<keyword evidence="3" id="KW-0804">Transcription</keyword>
<dbReference type="EMBL" id="OPYN01000179">
    <property type="protein sequence ID" value="SPO62635.1"/>
    <property type="molecule type" value="Genomic_DNA"/>
</dbReference>
<protein>
    <submittedName>
        <fullName evidence="5">MerR family transcriptional regulator</fullName>
    </submittedName>
</protein>
<sequence length="313" mass="34356">MQMNDQGLNPVIDAGLAQQDLFPIREVSRLTGVNAVTLRAWERRHGLIQPTRTDSGHRLYSQADIDDIRRILGWLERGVAVSKVASILARDHALAGQAGGAAGAWVRWQQQIRQALQRFDLASLDRLFDEVFAACTLDQVFAEVFMPVWHDLAAGQGGYGQASEWLFLDQFLRGRVSTRLQLARAPRSRMVLLAPLPGQCHELELLVTSLTLGSDEVGVTPLASGQPLEELALVCERLKPNVLVLFSHQPPTMELTRRLTRLVAGLECPMLLAGEAAELAQDSLAGSPIACLGAQGSVMRQRLRQFLAGQLDT</sequence>
<organism evidence="5 6">
    <name type="scientific">Pseudomonas inefficax</name>
    <dbReference type="NCBI Taxonomy" id="2078786"/>
    <lineage>
        <taxon>Bacteria</taxon>
        <taxon>Pseudomonadati</taxon>
        <taxon>Pseudomonadota</taxon>
        <taxon>Gammaproteobacteria</taxon>
        <taxon>Pseudomonadales</taxon>
        <taxon>Pseudomonadaceae</taxon>
        <taxon>Pseudomonas</taxon>
    </lineage>
</organism>
<dbReference type="InterPro" id="IPR000551">
    <property type="entry name" value="MerR-type_HTH_dom"/>
</dbReference>
<gene>
    <name evidence="5" type="ORF">JV551A3_V1_1790070</name>
</gene>
<dbReference type="PROSITE" id="PS50937">
    <property type="entry name" value="HTH_MERR_2"/>
    <property type="match status" value="1"/>
</dbReference>
<dbReference type="PANTHER" id="PTHR30204">
    <property type="entry name" value="REDOX-CYCLING DRUG-SENSING TRANSCRIPTIONAL ACTIVATOR SOXR"/>
    <property type="match status" value="1"/>
</dbReference>
<dbReference type="GO" id="GO:0003700">
    <property type="term" value="F:DNA-binding transcription factor activity"/>
    <property type="evidence" value="ECO:0007669"/>
    <property type="project" value="InterPro"/>
</dbReference>
<dbReference type="Proteomes" id="UP000294335">
    <property type="component" value="Unassembled WGS sequence"/>
</dbReference>
<dbReference type="InterPro" id="IPR009061">
    <property type="entry name" value="DNA-bd_dom_put_sf"/>
</dbReference>
<feature type="domain" description="HTH merR-type" evidence="4">
    <location>
        <begin position="21"/>
        <end position="90"/>
    </location>
</feature>
<reference evidence="5 6" key="1">
    <citation type="submission" date="2018-02" db="EMBL/GenBank/DDBJ databases">
        <authorList>
            <person name="Dubost A."/>
        </authorList>
    </citation>
    <scope>NUCLEOTIDE SEQUENCE [LARGE SCALE GENOMIC DNA]</scope>
    <source>
        <strain evidence="6">JV551A3</strain>
    </source>
</reference>
<proteinExistence type="predicted"/>
<keyword evidence="6" id="KW-1185">Reference proteome</keyword>
<dbReference type="AlphaFoldDB" id="A0AAQ1PE08"/>